<dbReference type="SUPFAM" id="SSF54593">
    <property type="entry name" value="Glyoxalase/Bleomycin resistance protein/Dihydroxybiphenyl dioxygenase"/>
    <property type="match status" value="1"/>
</dbReference>
<dbReference type="InterPro" id="IPR029068">
    <property type="entry name" value="Glyas_Bleomycin-R_OHBP_Dase"/>
</dbReference>
<dbReference type="Gene3D" id="3.10.180.10">
    <property type="entry name" value="2,3-Dihydroxybiphenyl 1,2-Dioxygenase, domain 1"/>
    <property type="match status" value="1"/>
</dbReference>
<reference evidence="1 2" key="1">
    <citation type="journal article" date="2017" name="Int. J. Syst. Evol. Microbiol.">
        <title>Bacillus mangrovi sp. nov., isolated from a sediment sample from a mangrove forest.</title>
        <authorList>
            <person name="Gupta V."/>
            <person name="Singh P.K."/>
            <person name="Korpole S."/>
            <person name="Tanuku N.R.S."/>
            <person name="Pinnaka A.K."/>
        </authorList>
    </citation>
    <scope>NUCLEOTIDE SEQUENCE [LARGE SCALE GENOMIC DNA]</scope>
    <source>
        <strain evidence="1 2">KCTC 33872</strain>
    </source>
</reference>
<evidence type="ECO:0000313" key="2">
    <source>
        <dbReference type="Proteomes" id="UP000434639"/>
    </source>
</evidence>
<dbReference type="Proteomes" id="UP000434639">
    <property type="component" value="Unassembled WGS sequence"/>
</dbReference>
<dbReference type="EMBL" id="WMIB01000019">
    <property type="protein sequence ID" value="MTH54876.1"/>
    <property type="molecule type" value="Genomic_DNA"/>
</dbReference>
<dbReference type="OrthoDB" id="2353168at2"/>
<sequence>MLFHYHYWTPHVEETEKFYRENGFRISQRVGRYQGEFQEFNPPLEWNDFREKNILFRIIEARRGAVNITFGFGKKVMFDHIGYLVTPENHDRICKNARNMGWDVQVSERRTFIATPYSFRIELQTSKDAIDGITEEAELQKLTIVTKRNGLENDLSLLFGQPVSHIVSETGEMVAIKEAFIKGMPDVTDPNGVRIYKR</sequence>
<comment type="caution">
    <text evidence="1">The sequence shown here is derived from an EMBL/GenBank/DDBJ whole genome shotgun (WGS) entry which is preliminary data.</text>
</comment>
<gene>
    <name evidence="1" type="ORF">GKZ89_15850</name>
</gene>
<proteinExistence type="predicted"/>
<organism evidence="1 2">
    <name type="scientific">Metabacillus mangrovi</name>
    <dbReference type="NCBI Taxonomy" id="1491830"/>
    <lineage>
        <taxon>Bacteria</taxon>
        <taxon>Bacillati</taxon>
        <taxon>Bacillota</taxon>
        <taxon>Bacilli</taxon>
        <taxon>Bacillales</taxon>
        <taxon>Bacillaceae</taxon>
        <taxon>Metabacillus</taxon>
    </lineage>
</organism>
<name>A0A7X2S8T7_9BACI</name>
<dbReference type="RefSeq" id="WP_155113383.1">
    <property type="nucleotide sequence ID" value="NZ_WMIB01000019.1"/>
</dbReference>
<accession>A0A7X2S8T7</accession>
<evidence type="ECO:0000313" key="1">
    <source>
        <dbReference type="EMBL" id="MTH54876.1"/>
    </source>
</evidence>
<keyword evidence="2" id="KW-1185">Reference proteome</keyword>
<protein>
    <recommendedName>
        <fullName evidence="3">VOC domain-containing protein</fullName>
    </recommendedName>
</protein>
<evidence type="ECO:0008006" key="3">
    <source>
        <dbReference type="Google" id="ProtNLM"/>
    </source>
</evidence>
<dbReference type="AlphaFoldDB" id="A0A7X2S8T7"/>